<dbReference type="GO" id="GO:0005524">
    <property type="term" value="F:ATP binding"/>
    <property type="evidence" value="ECO:0007669"/>
    <property type="project" value="InterPro"/>
</dbReference>
<dbReference type="EMBL" id="MFZG01000001">
    <property type="protein sequence ID" value="OGK17717.1"/>
    <property type="molecule type" value="Genomic_DNA"/>
</dbReference>
<name>A0A1F7GFN7_9BACT</name>
<dbReference type="GO" id="GO:0016887">
    <property type="term" value="F:ATP hydrolysis activity"/>
    <property type="evidence" value="ECO:0007669"/>
    <property type="project" value="InterPro"/>
</dbReference>
<evidence type="ECO:0000259" key="1">
    <source>
        <dbReference type="SMART" id="SM00382"/>
    </source>
</evidence>
<evidence type="ECO:0000313" key="3">
    <source>
        <dbReference type="Proteomes" id="UP000177208"/>
    </source>
</evidence>
<dbReference type="Proteomes" id="UP000177208">
    <property type="component" value="Unassembled WGS sequence"/>
</dbReference>
<evidence type="ECO:0000313" key="2">
    <source>
        <dbReference type="EMBL" id="OGK17717.1"/>
    </source>
</evidence>
<accession>A0A1F7GFN7</accession>
<reference evidence="2 3" key="1">
    <citation type="journal article" date="2016" name="Nat. Commun.">
        <title>Thousands of microbial genomes shed light on interconnected biogeochemical processes in an aquifer system.</title>
        <authorList>
            <person name="Anantharaman K."/>
            <person name="Brown C.T."/>
            <person name="Hug L.A."/>
            <person name="Sharon I."/>
            <person name="Castelle C.J."/>
            <person name="Probst A.J."/>
            <person name="Thomas B.C."/>
            <person name="Singh A."/>
            <person name="Wilkins M.J."/>
            <person name="Karaoz U."/>
            <person name="Brodie E.L."/>
            <person name="Williams K.H."/>
            <person name="Hubbard S.S."/>
            <person name="Banfield J.F."/>
        </authorList>
    </citation>
    <scope>NUCLEOTIDE SEQUENCE [LARGE SCALE GENOMIC DNA]</scope>
</reference>
<sequence length="532" mass="60390">MLKINTLTLHGNTYACSKVNLIIGANNSGKSTLLRVLHNGVTNQVSQETEPRVNVNLSMSRGKTLISTLFPDVYTATSFKDIANLGLKTTKIQNIQNVPWSEQMLTTLKTDTDDEKNLLINPGQPAGTNQYFQFFTNMLVSLEDSASRLQMPYRTKIDNLNSIPQDVIGHLFRDKDILALIRKNVEDTFGFSIGFDNLVQGEKPLRIMPKAKSNLKPDTVVSAQWWEKNSALIESQGDGIRAYMKIILSLLQPYKHIIFIDEPETFLHPPQRRALGTIIAQLANKGDKQVFLATHDPDILRGILNSKLSDISMFHLMRENDQFSSKIIEPDKINKIIKSSSNLLAEKLLSSFFYQIAILCEDENDRVFYENSSAIYFWQLFQNVNFIGFNGRGKAMQMFEYLKSLSLDARLVVDIDILIDSGLPNNVTDTQIKFDYTALKSKLNTLVKSDPKFRERFKKKGVPYFKTSNPTIYTELTTIIALLQKNGVYVVPVGELESWTKIKKNDLTSALEIVEKTKLIKLRGFLRNLLTK</sequence>
<dbReference type="PANTHER" id="PTHR43581:SF4">
    <property type="entry name" value="ATP_GTP PHOSPHATASE"/>
    <property type="match status" value="1"/>
</dbReference>
<feature type="domain" description="AAA+ ATPase" evidence="1">
    <location>
        <begin position="16"/>
        <end position="318"/>
    </location>
</feature>
<dbReference type="CDD" id="cd00267">
    <property type="entry name" value="ABC_ATPase"/>
    <property type="match status" value="1"/>
</dbReference>
<dbReference type="InterPro" id="IPR027417">
    <property type="entry name" value="P-loop_NTPase"/>
</dbReference>
<dbReference type="InterPro" id="IPR051396">
    <property type="entry name" value="Bact_Antivir_Def_Nuclease"/>
</dbReference>
<organism evidence="2 3">
    <name type="scientific">Candidatus Roizmanbacteria bacterium RIFCSPHIGHO2_01_FULL_39_12c</name>
    <dbReference type="NCBI Taxonomy" id="1802031"/>
    <lineage>
        <taxon>Bacteria</taxon>
        <taxon>Candidatus Roizmaniibacteriota</taxon>
    </lineage>
</organism>
<dbReference type="AlphaFoldDB" id="A0A1F7GFN7"/>
<dbReference type="Gene3D" id="3.40.50.300">
    <property type="entry name" value="P-loop containing nucleotide triphosphate hydrolases"/>
    <property type="match status" value="1"/>
</dbReference>
<protein>
    <recommendedName>
        <fullName evidence="1">AAA+ ATPase domain-containing protein</fullName>
    </recommendedName>
</protein>
<dbReference type="SMART" id="SM00382">
    <property type="entry name" value="AAA"/>
    <property type="match status" value="1"/>
</dbReference>
<dbReference type="PANTHER" id="PTHR43581">
    <property type="entry name" value="ATP/GTP PHOSPHATASE"/>
    <property type="match status" value="1"/>
</dbReference>
<proteinExistence type="predicted"/>
<dbReference type="InterPro" id="IPR003593">
    <property type="entry name" value="AAA+_ATPase"/>
</dbReference>
<comment type="caution">
    <text evidence="2">The sequence shown here is derived from an EMBL/GenBank/DDBJ whole genome shotgun (WGS) entry which is preliminary data.</text>
</comment>
<dbReference type="Pfam" id="PF13304">
    <property type="entry name" value="AAA_21"/>
    <property type="match status" value="1"/>
</dbReference>
<dbReference type="SUPFAM" id="SSF52540">
    <property type="entry name" value="P-loop containing nucleoside triphosphate hydrolases"/>
    <property type="match status" value="1"/>
</dbReference>
<gene>
    <name evidence="2" type="ORF">A2774_02020</name>
</gene>
<dbReference type="InterPro" id="IPR003959">
    <property type="entry name" value="ATPase_AAA_core"/>
</dbReference>